<dbReference type="EMBL" id="CM000882">
    <property type="protein sequence ID" value="PNT65791.1"/>
    <property type="molecule type" value="Genomic_DNA"/>
</dbReference>
<gene>
    <name evidence="1" type="ORF">BRADI_3g02775v3</name>
</gene>
<protein>
    <submittedName>
        <fullName evidence="1 2">Uncharacterized protein</fullName>
    </submittedName>
</protein>
<reference evidence="1 2" key="1">
    <citation type="journal article" date="2010" name="Nature">
        <title>Genome sequencing and analysis of the model grass Brachypodium distachyon.</title>
        <authorList>
            <consortium name="International Brachypodium Initiative"/>
        </authorList>
    </citation>
    <scope>NUCLEOTIDE SEQUENCE [LARGE SCALE GENOMIC DNA]</scope>
    <source>
        <strain evidence="1 2">Bd21</strain>
    </source>
</reference>
<name>A0A2K2CUT1_BRADI</name>
<dbReference type="EnsemblPlants" id="PNT65791">
    <property type="protein sequence ID" value="PNT65791"/>
    <property type="gene ID" value="BRADI_3g02775v3"/>
</dbReference>
<proteinExistence type="predicted"/>
<evidence type="ECO:0000313" key="1">
    <source>
        <dbReference type="EMBL" id="PNT65791.1"/>
    </source>
</evidence>
<dbReference type="Proteomes" id="UP000008810">
    <property type="component" value="Chromosome 3"/>
</dbReference>
<evidence type="ECO:0000313" key="3">
    <source>
        <dbReference type="Proteomes" id="UP000008810"/>
    </source>
</evidence>
<accession>A0A2K2CUT1</accession>
<dbReference type="AlphaFoldDB" id="A0A2K2CUT1"/>
<reference evidence="2" key="3">
    <citation type="submission" date="2018-08" db="UniProtKB">
        <authorList>
            <consortium name="EnsemblPlants"/>
        </authorList>
    </citation>
    <scope>IDENTIFICATION</scope>
    <source>
        <strain evidence="2">cv. Bd21</strain>
    </source>
</reference>
<dbReference type="Gramene" id="PNT65791">
    <property type="protein sequence ID" value="PNT65791"/>
    <property type="gene ID" value="BRADI_3g02775v3"/>
</dbReference>
<dbReference type="OrthoDB" id="682412at2759"/>
<keyword evidence="3" id="KW-1185">Reference proteome</keyword>
<sequence>MDVHRYTIYGTVTSLHLFVECPFSSQLWCSVALWNNCGSIVVAIREAASINSFHERLMEVCPPEHRKGISSMFILVCHSIWRERNSRIFQDKAFPIGQLSCFIKDEAQAWAFAGAKALKKLLWEPP</sequence>
<reference evidence="1" key="2">
    <citation type="submission" date="2017-06" db="EMBL/GenBank/DDBJ databases">
        <title>WGS assembly of Brachypodium distachyon.</title>
        <authorList>
            <consortium name="The International Brachypodium Initiative"/>
            <person name="Lucas S."/>
            <person name="Harmon-Smith M."/>
            <person name="Lail K."/>
            <person name="Tice H."/>
            <person name="Grimwood J."/>
            <person name="Bruce D."/>
            <person name="Barry K."/>
            <person name="Shu S."/>
            <person name="Lindquist E."/>
            <person name="Wang M."/>
            <person name="Pitluck S."/>
            <person name="Vogel J.P."/>
            <person name="Garvin D.F."/>
            <person name="Mockler T.C."/>
            <person name="Schmutz J."/>
            <person name="Rokhsar D."/>
            <person name="Bevan M.W."/>
        </authorList>
    </citation>
    <scope>NUCLEOTIDE SEQUENCE</scope>
    <source>
        <strain evidence="1">Bd21</strain>
    </source>
</reference>
<organism evidence="1">
    <name type="scientific">Brachypodium distachyon</name>
    <name type="common">Purple false brome</name>
    <name type="synonym">Trachynia distachya</name>
    <dbReference type="NCBI Taxonomy" id="15368"/>
    <lineage>
        <taxon>Eukaryota</taxon>
        <taxon>Viridiplantae</taxon>
        <taxon>Streptophyta</taxon>
        <taxon>Embryophyta</taxon>
        <taxon>Tracheophyta</taxon>
        <taxon>Spermatophyta</taxon>
        <taxon>Magnoliopsida</taxon>
        <taxon>Liliopsida</taxon>
        <taxon>Poales</taxon>
        <taxon>Poaceae</taxon>
        <taxon>BOP clade</taxon>
        <taxon>Pooideae</taxon>
        <taxon>Stipodae</taxon>
        <taxon>Brachypodieae</taxon>
        <taxon>Brachypodium</taxon>
    </lineage>
</organism>
<dbReference type="InParanoid" id="A0A2K2CUT1"/>
<evidence type="ECO:0000313" key="2">
    <source>
        <dbReference type="EnsemblPlants" id="PNT65791"/>
    </source>
</evidence>